<dbReference type="RefSeq" id="WP_148750215.1">
    <property type="nucleotide sequence ID" value="NZ_VSSR01000013.1"/>
</dbReference>
<evidence type="ECO:0000256" key="1">
    <source>
        <dbReference type="SAM" id="MobiDB-lite"/>
    </source>
</evidence>
<comment type="caution">
    <text evidence="3">The sequence shown here is derived from an EMBL/GenBank/DDBJ whole genome shotgun (WGS) entry which is preliminary data.</text>
</comment>
<dbReference type="SMART" id="SM00343">
    <property type="entry name" value="ZnF_C2HC"/>
    <property type="match status" value="1"/>
</dbReference>
<dbReference type="SUPFAM" id="SSF57756">
    <property type="entry name" value="Retrovirus zinc finger-like domains"/>
    <property type="match status" value="1"/>
</dbReference>
<evidence type="ECO:0000313" key="4">
    <source>
        <dbReference type="Proteomes" id="UP000324853"/>
    </source>
</evidence>
<dbReference type="EMBL" id="VSSR01000013">
    <property type="protein sequence ID" value="TYL86305.1"/>
    <property type="molecule type" value="Genomic_DNA"/>
</dbReference>
<protein>
    <recommendedName>
        <fullName evidence="2">CCHC-type domain-containing protein</fullName>
    </recommendedName>
</protein>
<dbReference type="AlphaFoldDB" id="A0A5S4XA22"/>
<dbReference type="InterPro" id="IPR001878">
    <property type="entry name" value="Znf_CCHC"/>
</dbReference>
<evidence type="ECO:0000313" key="3">
    <source>
        <dbReference type="EMBL" id="TYL86305.1"/>
    </source>
</evidence>
<dbReference type="InterPro" id="IPR036875">
    <property type="entry name" value="Znf_CCHC_sf"/>
</dbReference>
<dbReference type="Pfam" id="PF00098">
    <property type="entry name" value="zf-CCHC"/>
    <property type="match status" value="1"/>
</dbReference>
<proteinExistence type="predicted"/>
<dbReference type="GO" id="GO:0008270">
    <property type="term" value="F:zinc ion binding"/>
    <property type="evidence" value="ECO:0007669"/>
    <property type="project" value="InterPro"/>
</dbReference>
<accession>A0A5S4XA22</accession>
<dbReference type="Gene3D" id="4.10.60.10">
    <property type="entry name" value="Zinc finger, CCHC-type"/>
    <property type="match status" value="1"/>
</dbReference>
<feature type="domain" description="CCHC-type" evidence="2">
    <location>
        <begin position="37"/>
        <end position="53"/>
    </location>
</feature>
<name>A0A5S4XA22_9BRAD</name>
<dbReference type="OrthoDB" id="8251019at2"/>
<organism evidence="3 4">
    <name type="scientific">Bradyrhizobium cytisi</name>
    <dbReference type="NCBI Taxonomy" id="515489"/>
    <lineage>
        <taxon>Bacteria</taxon>
        <taxon>Pseudomonadati</taxon>
        <taxon>Pseudomonadota</taxon>
        <taxon>Alphaproteobacteria</taxon>
        <taxon>Hyphomicrobiales</taxon>
        <taxon>Nitrobacteraceae</taxon>
        <taxon>Bradyrhizobium</taxon>
    </lineage>
</organism>
<dbReference type="GO" id="GO:0003676">
    <property type="term" value="F:nucleic acid binding"/>
    <property type="evidence" value="ECO:0007669"/>
    <property type="project" value="InterPro"/>
</dbReference>
<feature type="region of interest" description="Disordered" evidence="1">
    <location>
        <begin position="36"/>
        <end position="60"/>
    </location>
</feature>
<dbReference type="PROSITE" id="PS50158">
    <property type="entry name" value="ZF_CCHC"/>
    <property type="match status" value="1"/>
</dbReference>
<dbReference type="Proteomes" id="UP000324853">
    <property type="component" value="Unassembled WGS sequence"/>
</dbReference>
<sequence>MEIDIERAKDLIARREEIDAELTALFTGEKKKRSPVKCSNCDKEGHTARNCPDKMPAVGI</sequence>
<keyword evidence="4" id="KW-1185">Reference proteome</keyword>
<evidence type="ECO:0000259" key="2">
    <source>
        <dbReference type="PROSITE" id="PS50158"/>
    </source>
</evidence>
<reference evidence="3 4" key="1">
    <citation type="submission" date="2019-08" db="EMBL/GenBank/DDBJ databases">
        <title>Bradyrhizobium hipponensis sp. nov., a rhizobium isolated from a Lupinus angustifolius root nodule in Tunisia.</title>
        <authorList>
            <person name="Off K."/>
            <person name="Rejili M."/>
            <person name="Mars M."/>
            <person name="Brachmann A."/>
            <person name="Marin M."/>
        </authorList>
    </citation>
    <scope>NUCLEOTIDE SEQUENCE [LARGE SCALE GENOMIC DNA]</scope>
    <source>
        <strain evidence="3 4">CTAW11</strain>
    </source>
</reference>
<gene>
    <name evidence="3" type="ORF">FXB38_07435</name>
</gene>